<feature type="domain" description="CzcB-like C-terminal circularly permuted SH3-like" evidence="6">
    <location>
        <begin position="313"/>
        <end position="369"/>
    </location>
</feature>
<sequence length="381" mass="39801">MHKRISKSLAIFLALLLLFAVSGCAEQKTNNPTTVTTAVADNQELETTLELSGVLVPAQTVDLSSKISGQVTNLGFNVGSAVKAGDVLIQLDTEALKAQLMQAEAGLQSAEAAAQSVQNQASLAKINLDAAQKLYERTKSLYEAGAVSQSQMDDTTDKLNIAKNQSENASGPAQNQAQAAINTAQANIKNLQVQIDNATIRSPLDGIVTNQSVNVGTVVSPGVPVISIVDTSILKMKCTVTQDLLPLLSINQEMDIKIDSYPESKFKGSISSIGPIAVSTGEVFPVEISIKNNGSLTAGLSAHASMNTKVSGVVVPASSVAQNGGENCVFIIKDNIASKRVVRTGLKNDKGTQILMGVNAGESVAITNVNTLTDKMPVNAN</sequence>
<dbReference type="InterPro" id="IPR058792">
    <property type="entry name" value="Beta-barrel_RND_2"/>
</dbReference>
<accession>A0A9X4H7N0</accession>
<dbReference type="PROSITE" id="PS51257">
    <property type="entry name" value="PROKAR_LIPOPROTEIN"/>
    <property type="match status" value="1"/>
</dbReference>
<dbReference type="SUPFAM" id="SSF111369">
    <property type="entry name" value="HlyD-like secretion proteins"/>
    <property type="match status" value="1"/>
</dbReference>
<dbReference type="NCBIfam" id="TIGR01730">
    <property type="entry name" value="RND_mfp"/>
    <property type="match status" value="1"/>
</dbReference>
<feature type="signal peptide" evidence="3">
    <location>
        <begin position="1"/>
        <end position="25"/>
    </location>
</feature>
<evidence type="ECO:0000259" key="4">
    <source>
        <dbReference type="Pfam" id="PF25917"/>
    </source>
</evidence>
<dbReference type="GO" id="GO:0015562">
    <property type="term" value="F:efflux transmembrane transporter activity"/>
    <property type="evidence" value="ECO:0007669"/>
    <property type="project" value="TreeGrafter"/>
</dbReference>
<gene>
    <name evidence="7" type="ORF">L7E55_15565</name>
</gene>
<dbReference type="Pfam" id="PF25954">
    <property type="entry name" value="Beta-barrel_RND_2"/>
    <property type="match status" value="1"/>
</dbReference>
<evidence type="ECO:0000313" key="7">
    <source>
        <dbReference type="EMBL" id="MDF9409749.1"/>
    </source>
</evidence>
<feature type="domain" description="Multidrug resistance protein MdtA-like barrel-sandwich hybrid" evidence="4">
    <location>
        <begin position="60"/>
        <end position="229"/>
    </location>
</feature>
<feature type="chain" id="PRO_5040867236" evidence="3">
    <location>
        <begin position="26"/>
        <end position="381"/>
    </location>
</feature>
<dbReference type="GO" id="GO:1990281">
    <property type="term" value="C:efflux pump complex"/>
    <property type="evidence" value="ECO:0007669"/>
    <property type="project" value="TreeGrafter"/>
</dbReference>
<reference evidence="7" key="1">
    <citation type="submission" date="2022-02" db="EMBL/GenBank/DDBJ databases">
        <authorList>
            <person name="Leng L."/>
        </authorList>
    </citation>
    <scope>NUCLEOTIDE SEQUENCE</scope>
    <source>
        <strain evidence="7">JI</strain>
    </source>
</reference>
<dbReference type="PANTHER" id="PTHR30469:SF15">
    <property type="entry name" value="HLYD FAMILY OF SECRETION PROTEINS"/>
    <property type="match status" value="1"/>
</dbReference>
<protein>
    <submittedName>
        <fullName evidence="7">Efflux RND transporter periplasmic adaptor subunit</fullName>
    </submittedName>
</protein>
<dbReference type="Proteomes" id="UP001154312">
    <property type="component" value="Unassembled WGS sequence"/>
</dbReference>
<keyword evidence="8" id="KW-1185">Reference proteome</keyword>
<keyword evidence="2" id="KW-0175">Coiled coil</keyword>
<dbReference type="EMBL" id="JAKOAV010000041">
    <property type="protein sequence ID" value="MDF9409749.1"/>
    <property type="molecule type" value="Genomic_DNA"/>
</dbReference>
<dbReference type="InterPro" id="IPR058625">
    <property type="entry name" value="MdtA-like_BSH"/>
</dbReference>
<feature type="coiled-coil region" evidence="2">
    <location>
        <begin position="93"/>
        <end position="127"/>
    </location>
</feature>
<dbReference type="Gene3D" id="2.40.30.170">
    <property type="match status" value="1"/>
</dbReference>
<evidence type="ECO:0000256" key="2">
    <source>
        <dbReference type="SAM" id="Coils"/>
    </source>
</evidence>
<dbReference type="Gene3D" id="2.40.420.20">
    <property type="match status" value="1"/>
</dbReference>
<evidence type="ECO:0000259" key="5">
    <source>
        <dbReference type="Pfam" id="PF25954"/>
    </source>
</evidence>
<comment type="similarity">
    <text evidence="1">Belongs to the membrane fusion protein (MFP) (TC 8.A.1) family.</text>
</comment>
<dbReference type="Gene3D" id="1.10.287.470">
    <property type="entry name" value="Helix hairpin bin"/>
    <property type="match status" value="1"/>
</dbReference>
<evidence type="ECO:0000313" key="8">
    <source>
        <dbReference type="Proteomes" id="UP001154312"/>
    </source>
</evidence>
<proteinExistence type="inferred from homology"/>
<dbReference type="InterPro" id="IPR006143">
    <property type="entry name" value="RND_pump_MFP"/>
</dbReference>
<feature type="coiled-coil region" evidence="2">
    <location>
        <begin position="174"/>
        <end position="201"/>
    </location>
</feature>
<dbReference type="AlphaFoldDB" id="A0A9X4H7N0"/>
<evidence type="ECO:0000256" key="1">
    <source>
        <dbReference type="ARBA" id="ARBA00009477"/>
    </source>
</evidence>
<dbReference type="Gene3D" id="2.40.50.100">
    <property type="match status" value="1"/>
</dbReference>
<keyword evidence="3" id="KW-0732">Signal</keyword>
<name>A0A9X4H7N0_9FIRM</name>
<evidence type="ECO:0000259" key="6">
    <source>
        <dbReference type="Pfam" id="PF25975"/>
    </source>
</evidence>
<feature type="domain" description="CusB-like beta-barrel" evidence="5">
    <location>
        <begin position="239"/>
        <end position="308"/>
    </location>
</feature>
<evidence type="ECO:0000256" key="3">
    <source>
        <dbReference type="SAM" id="SignalP"/>
    </source>
</evidence>
<organism evidence="7 8">
    <name type="scientific">Pelotomaculum isophthalicicum JI</name>
    <dbReference type="NCBI Taxonomy" id="947010"/>
    <lineage>
        <taxon>Bacteria</taxon>
        <taxon>Bacillati</taxon>
        <taxon>Bacillota</taxon>
        <taxon>Clostridia</taxon>
        <taxon>Eubacteriales</taxon>
        <taxon>Desulfotomaculaceae</taxon>
        <taxon>Pelotomaculum</taxon>
    </lineage>
</organism>
<dbReference type="Pfam" id="PF25917">
    <property type="entry name" value="BSH_RND"/>
    <property type="match status" value="1"/>
</dbReference>
<dbReference type="PANTHER" id="PTHR30469">
    <property type="entry name" value="MULTIDRUG RESISTANCE PROTEIN MDTA"/>
    <property type="match status" value="1"/>
</dbReference>
<dbReference type="InterPro" id="IPR058649">
    <property type="entry name" value="CzcB_C"/>
</dbReference>
<dbReference type="RefSeq" id="WP_277445258.1">
    <property type="nucleotide sequence ID" value="NZ_JAKOAV010000041.1"/>
</dbReference>
<dbReference type="Pfam" id="PF25975">
    <property type="entry name" value="CzcB_C"/>
    <property type="match status" value="1"/>
</dbReference>
<comment type="caution">
    <text evidence="7">The sequence shown here is derived from an EMBL/GenBank/DDBJ whole genome shotgun (WGS) entry which is preliminary data.</text>
</comment>